<name>A0A2M7WV48_9BACT</name>
<protein>
    <recommendedName>
        <fullName evidence="3">Glycosyltransferase subfamily 4-like N-terminal domain-containing protein</fullName>
    </recommendedName>
</protein>
<feature type="non-terminal residue" evidence="1">
    <location>
        <position position="91"/>
    </location>
</feature>
<dbReference type="Proteomes" id="UP000231487">
    <property type="component" value="Unassembled WGS sequence"/>
</dbReference>
<organism evidence="1 2">
    <name type="scientific">Candidatus Zambryskibacteria bacterium CG_4_9_14_3_um_filter_40_16</name>
    <dbReference type="NCBI Taxonomy" id="1975111"/>
    <lineage>
        <taxon>Bacteria</taxon>
        <taxon>Candidatus Zambryskiibacteriota</taxon>
    </lineage>
</organism>
<evidence type="ECO:0000313" key="2">
    <source>
        <dbReference type="Proteomes" id="UP000231487"/>
    </source>
</evidence>
<reference evidence="2" key="1">
    <citation type="submission" date="2017-09" db="EMBL/GenBank/DDBJ databases">
        <title>Depth-based differentiation of microbial function through sediment-hosted aquifers and enrichment of novel symbionts in the deep terrestrial subsurface.</title>
        <authorList>
            <person name="Probst A.J."/>
            <person name="Ladd B."/>
            <person name="Jarett J.K."/>
            <person name="Geller-Mcgrath D.E."/>
            <person name="Sieber C.M.K."/>
            <person name="Emerson J.B."/>
            <person name="Anantharaman K."/>
            <person name="Thomas B.C."/>
            <person name="Malmstrom R."/>
            <person name="Stieglmeier M."/>
            <person name="Klingl A."/>
            <person name="Woyke T."/>
            <person name="Ryan C.M."/>
            <person name="Banfield J.F."/>
        </authorList>
    </citation>
    <scope>NUCLEOTIDE SEQUENCE [LARGE SCALE GENOMIC DNA]</scope>
</reference>
<evidence type="ECO:0000313" key="1">
    <source>
        <dbReference type="EMBL" id="PJA34132.1"/>
    </source>
</evidence>
<proteinExistence type="predicted"/>
<evidence type="ECO:0008006" key="3">
    <source>
        <dbReference type="Google" id="ProtNLM"/>
    </source>
</evidence>
<comment type="caution">
    <text evidence="1">The sequence shown here is derived from an EMBL/GenBank/DDBJ whole genome shotgun (WGS) entry which is preliminary data.</text>
</comment>
<dbReference type="AlphaFoldDB" id="A0A2M7WV48"/>
<gene>
    <name evidence="1" type="ORF">CO184_00490</name>
</gene>
<dbReference type="EMBL" id="PFXE01000011">
    <property type="protein sequence ID" value="PJA34132.1"/>
    <property type="molecule type" value="Genomic_DNA"/>
</dbReference>
<sequence>MKVLMIGMDPQLLDPTSETGRRIDFYKTALDKLSVVVLESHGKSYLGKILAFIKAWRVARGFLRKEKFDLISAQDPFATGLIGYFLKLETG</sequence>
<accession>A0A2M7WV48</accession>